<dbReference type="EMBL" id="JADOER010000008">
    <property type="protein sequence ID" value="MBT9312486.1"/>
    <property type="molecule type" value="Genomic_DNA"/>
</dbReference>
<gene>
    <name evidence="1" type="ORF">IXB28_09735</name>
</gene>
<proteinExistence type="predicted"/>
<comment type="caution">
    <text evidence="1">The sequence shown here is derived from an EMBL/GenBank/DDBJ whole genome shotgun (WGS) entry which is preliminary data.</text>
</comment>
<reference evidence="1 2" key="1">
    <citation type="journal article" date="2021" name="Mar. Drugs">
        <title>Genome Reduction and Secondary Metabolism of the Marine Sponge-Associated Cyanobacterium Leptothoe.</title>
        <authorList>
            <person name="Konstantinou D."/>
            <person name="Popin R.V."/>
            <person name="Fewer D.P."/>
            <person name="Sivonen K."/>
            <person name="Gkelis S."/>
        </authorList>
    </citation>
    <scope>NUCLEOTIDE SEQUENCE [LARGE SCALE GENOMIC DNA]</scope>
    <source>
        <strain evidence="1 2">TAU-MAC 1615</strain>
    </source>
</reference>
<name>A0ABS5Y3W1_9CYAN</name>
<accession>A0ABS5Y3W1</accession>
<dbReference type="InterPro" id="IPR013424">
    <property type="entry name" value="Ice-binding_C"/>
</dbReference>
<organism evidence="1 2">
    <name type="scientific">Leptothoe kymatousa TAU-MAC 1615</name>
    <dbReference type="NCBI Taxonomy" id="2364775"/>
    <lineage>
        <taxon>Bacteria</taxon>
        <taxon>Bacillati</taxon>
        <taxon>Cyanobacteriota</taxon>
        <taxon>Cyanophyceae</taxon>
        <taxon>Nodosilineales</taxon>
        <taxon>Cymatolegaceae</taxon>
        <taxon>Leptothoe</taxon>
        <taxon>Leptothoe kymatousa</taxon>
    </lineage>
</organism>
<evidence type="ECO:0000313" key="2">
    <source>
        <dbReference type="Proteomes" id="UP001196661"/>
    </source>
</evidence>
<dbReference type="Proteomes" id="UP001196661">
    <property type="component" value="Unassembled WGS sequence"/>
</dbReference>
<evidence type="ECO:0000313" key="1">
    <source>
        <dbReference type="EMBL" id="MBT9312486.1"/>
    </source>
</evidence>
<keyword evidence="2" id="KW-1185">Reference proteome</keyword>
<protein>
    <submittedName>
        <fullName evidence="1">PEP-CTERM sorting domain-containing protein</fullName>
    </submittedName>
</protein>
<sequence>MTAPFAFAPVAQANDDEVLPIFSEFTIDSITAKVTKGINLTNDANGSLGAYSDFYYNDGTTNIDFNDSSLRKAVEGKSNAFTFGNESVVFNFDKALGQSRTDIKSDRWAPTGANAEKNTSDYLAVFQGNSVTVDLADSLNYFGMNWGALSSSNKFEFLQVDDSGAETSLGLFDYNNVFGSSDSKLPTQAAHQNNEYNGFVHFYANETDGLFNRIKITQEGGGGFETDNYSFRFSDESFDFEEGTDAAETPEPGALLGLVAMGGMFIRRRLMA</sequence>
<dbReference type="NCBIfam" id="TIGR02595">
    <property type="entry name" value="PEP_CTERM"/>
    <property type="match status" value="1"/>
</dbReference>